<comment type="caution">
    <text evidence="1">The sequence shown here is derived from an EMBL/GenBank/DDBJ whole genome shotgun (WGS) entry which is preliminary data.</text>
</comment>
<reference evidence="2" key="1">
    <citation type="journal article" date="2019" name="Int. J. Syst. Evol. Microbiol.">
        <title>The Global Catalogue of Microorganisms (GCM) 10K type strain sequencing project: providing services to taxonomists for standard genome sequencing and annotation.</title>
        <authorList>
            <consortium name="The Broad Institute Genomics Platform"/>
            <consortium name="The Broad Institute Genome Sequencing Center for Infectious Disease"/>
            <person name="Wu L."/>
            <person name="Ma J."/>
        </authorList>
    </citation>
    <scope>NUCLEOTIDE SEQUENCE [LARGE SCALE GENOMIC DNA]</scope>
    <source>
        <strain evidence="2">JCM 6923</strain>
    </source>
</reference>
<accession>A0ABP5ZH14</accession>
<name>A0ABP5ZH14_9ACTN</name>
<evidence type="ECO:0000313" key="2">
    <source>
        <dbReference type="Proteomes" id="UP001501721"/>
    </source>
</evidence>
<protein>
    <submittedName>
        <fullName evidence="1">Uncharacterized protein</fullName>
    </submittedName>
</protein>
<dbReference type="Proteomes" id="UP001501721">
    <property type="component" value="Unassembled WGS sequence"/>
</dbReference>
<sequence length="59" mass="6310">MVTGFPCPAEPLPATEPVTLACGNHEIGERHRHAALPDGWLETADGTWQHRQPAAPVTA</sequence>
<gene>
    <name evidence="1" type="ORF">GCM10010422_47990</name>
</gene>
<dbReference type="EMBL" id="BAAATL010000025">
    <property type="protein sequence ID" value="GAA2494903.1"/>
    <property type="molecule type" value="Genomic_DNA"/>
</dbReference>
<proteinExistence type="predicted"/>
<evidence type="ECO:0000313" key="1">
    <source>
        <dbReference type="EMBL" id="GAA2494903.1"/>
    </source>
</evidence>
<keyword evidence="2" id="KW-1185">Reference proteome</keyword>
<organism evidence="1 2">
    <name type="scientific">Streptomyces graminearus</name>
    <dbReference type="NCBI Taxonomy" id="284030"/>
    <lineage>
        <taxon>Bacteria</taxon>
        <taxon>Bacillati</taxon>
        <taxon>Actinomycetota</taxon>
        <taxon>Actinomycetes</taxon>
        <taxon>Kitasatosporales</taxon>
        <taxon>Streptomycetaceae</taxon>
        <taxon>Streptomyces</taxon>
    </lineage>
</organism>